<dbReference type="GO" id="GO:0005737">
    <property type="term" value="C:cytoplasm"/>
    <property type="evidence" value="ECO:0007669"/>
    <property type="project" value="TreeGrafter"/>
</dbReference>
<reference evidence="2 3" key="1">
    <citation type="journal article" date="2016" name="Mol. Biol. Evol.">
        <title>Comparative Genomics of Early-Diverging Mushroom-Forming Fungi Provides Insights into the Origins of Lignocellulose Decay Capabilities.</title>
        <authorList>
            <person name="Nagy L.G."/>
            <person name="Riley R."/>
            <person name="Tritt A."/>
            <person name="Adam C."/>
            <person name="Daum C."/>
            <person name="Floudas D."/>
            <person name="Sun H."/>
            <person name="Yadav J.S."/>
            <person name="Pangilinan J."/>
            <person name="Larsson K.H."/>
            <person name="Matsuura K."/>
            <person name="Barry K."/>
            <person name="Labutti K."/>
            <person name="Kuo R."/>
            <person name="Ohm R.A."/>
            <person name="Bhattacharya S.S."/>
            <person name="Shirouzu T."/>
            <person name="Yoshinaga Y."/>
            <person name="Martin F.M."/>
            <person name="Grigoriev I.V."/>
            <person name="Hibbett D.S."/>
        </authorList>
    </citation>
    <scope>NUCLEOTIDE SEQUENCE [LARGE SCALE GENOMIC DNA]</scope>
    <source>
        <strain evidence="2 3">HHB12733</strain>
    </source>
</reference>
<dbReference type="OrthoDB" id="5809458at2759"/>
<dbReference type="InterPro" id="IPR036249">
    <property type="entry name" value="Thioredoxin-like_sf"/>
</dbReference>
<evidence type="ECO:0000259" key="1">
    <source>
        <dbReference type="Pfam" id="PF17172"/>
    </source>
</evidence>
<dbReference type="Pfam" id="PF17172">
    <property type="entry name" value="GST_N_4"/>
    <property type="match status" value="1"/>
</dbReference>
<feature type="domain" description="Thioredoxin-like fold" evidence="1">
    <location>
        <begin position="20"/>
        <end position="120"/>
    </location>
</feature>
<dbReference type="PANTHER" id="PTHR12289:SF41">
    <property type="entry name" value="FAILED AXON CONNECTIONS-RELATED"/>
    <property type="match status" value="1"/>
</dbReference>
<accession>A0A165C4J4</accession>
<evidence type="ECO:0000313" key="2">
    <source>
        <dbReference type="EMBL" id="KZT50228.1"/>
    </source>
</evidence>
<organism evidence="2 3">
    <name type="scientific">Calocera cornea HHB12733</name>
    <dbReference type="NCBI Taxonomy" id="1353952"/>
    <lineage>
        <taxon>Eukaryota</taxon>
        <taxon>Fungi</taxon>
        <taxon>Dikarya</taxon>
        <taxon>Basidiomycota</taxon>
        <taxon>Agaricomycotina</taxon>
        <taxon>Dacrymycetes</taxon>
        <taxon>Dacrymycetales</taxon>
        <taxon>Dacrymycetaceae</taxon>
        <taxon>Calocera</taxon>
    </lineage>
</organism>
<gene>
    <name evidence="2" type="ORF">CALCODRAFT_504943</name>
</gene>
<dbReference type="InterPro" id="IPR012336">
    <property type="entry name" value="Thioredoxin-like_fold"/>
</dbReference>
<protein>
    <recommendedName>
        <fullName evidence="1">Thioredoxin-like fold domain-containing protein</fullName>
    </recommendedName>
</protein>
<dbReference type="Proteomes" id="UP000076842">
    <property type="component" value="Unassembled WGS sequence"/>
</dbReference>
<keyword evidence="3" id="KW-1185">Reference proteome</keyword>
<dbReference type="PANTHER" id="PTHR12289">
    <property type="entry name" value="METAXIN RELATED"/>
    <property type="match status" value="1"/>
</dbReference>
<name>A0A165C4J4_9BASI</name>
<dbReference type="InterPro" id="IPR040079">
    <property type="entry name" value="Glutathione_S-Trfase"/>
</dbReference>
<evidence type="ECO:0000313" key="3">
    <source>
        <dbReference type="Proteomes" id="UP000076842"/>
    </source>
</evidence>
<dbReference type="EMBL" id="KV424206">
    <property type="protein sequence ID" value="KZT50228.1"/>
    <property type="molecule type" value="Genomic_DNA"/>
</dbReference>
<dbReference type="SFLD" id="SFLDG01180">
    <property type="entry name" value="SUF1"/>
    <property type="match status" value="1"/>
</dbReference>
<dbReference type="InterPro" id="IPR050931">
    <property type="entry name" value="Mito_Protein_Transport_Metaxin"/>
</dbReference>
<sequence length="250" mass="27918">MAVELHAVPTLASQPSTSYYCQKLDTYLRAVGYADYTLSADLPHNGPKGKVPWVVSPSGEWLPDSYFILRRLLADGTIRDVDVDAGLSPAARADARAWVCQVYELIYPTTLCERFLVPANFAQFSAQVFDGVIPWLIRGPIVWYVGRSGRVNLWGQGVARHSEQEREMILAEFVGNAVARMGKEGYLFGAEPCSADVALYAWCANCLQTQGNPHVKAQILASERLKEYIGALTERWFPEYVELLQLVQEK</sequence>
<dbReference type="SUPFAM" id="SSF52833">
    <property type="entry name" value="Thioredoxin-like"/>
    <property type="match status" value="1"/>
</dbReference>
<dbReference type="SFLD" id="SFLDS00019">
    <property type="entry name" value="Glutathione_Transferase_(cytos"/>
    <property type="match status" value="1"/>
</dbReference>
<dbReference type="AlphaFoldDB" id="A0A165C4J4"/>
<proteinExistence type="predicted"/>
<dbReference type="InParanoid" id="A0A165C4J4"/>